<accession>A0A0K8RG32</accession>
<keyword evidence="1" id="KW-0732">Signal</keyword>
<sequence length="69" mass="7762">MRSSFIFCLFAMCYIASANPNPCWDVAPCRRFCQLSYDNYDLVTKAPGTLCTVPGVRNGECEKGECIRK</sequence>
<dbReference type="EMBL" id="GADI01003995">
    <property type="protein sequence ID" value="JAA69813.1"/>
    <property type="molecule type" value="mRNA"/>
</dbReference>
<evidence type="ECO:0000256" key="1">
    <source>
        <dbReference type="SAM" id="SignalP"/>
    </source>
</evidence>
<organism evidence="2">
    <name type="scientific">Ixodes ricinus</name>
    <name type="common">Common tick</name>
    <name type="synonym">Acarus ricinus</name>
    <dbReference type="NCBI Taxonomy" id="34613"/>
    <lineage>
        <taxon>Eukaryota</taxon>
        <taxon>Metazoa</taxon>
        <taxon>Ecdysozoa</taxon>
        <taxon>Arthropoda</taxon>
        <taxon>Chelicerata</taxon>
        <taxon>Arachnida</taxon>
        <taxon>Acari</taxon>
        <taxon>Parasitiformes</taxon>
        <taxon>Ixodida</taxon>
        <taxon>Ixodoidea</taxon>
        <taxon>Ixodidae</taxon>
        <taxon>Ixodinae</taxon>
        <taxon>Ixodes</taxon>
    </lineage>
</organism>
<dbReference type="AlphaFoldDB" id="A0A0K8RG32"/>
<evidence type="ECO:0000313" key="2">
    <source>
        <dbReference type="EMBL" id="JAA69813.1"/>
    </source>
</evidence>
<feature type="chain" id="PRO_5005517379" evidence="1">
    <location>
        <begin position="19"/>
        <end position="69"/>
    </location>
</feature>
<proteinExistence type="evidence at transcript level"/>
<name>A0A0K8RG32_IXORI</name>
<protein>
    <submittedName>
        <fullName evidence="2">Putative salivary kunitz domain protein</fullName>
    </submittedName>
</protein>
<feature type="signal peptide" evidence="1">
    <location>
        <begin position="1"/>
        <end position="18"/>
    </location>
</feature>
<reference evidence="2" key="1">
    <citation type="submission" date="2012-12" db="EMBL/GenBank/DDBJ databases">
        <title>Identification and characterization of a phenylalanine ammonia-lyase gene family in Isatis indigotica Fort.</title>
        <authorList>
            <person name="Liu Q."/>
            <person name="Chen J."/>
            <person name="Zhou X."/>
            <person name="Di P."/>
            <person name="Xiao Y."/>
            <person name="Xuan H."/>
            <person name="Zhang L."/>
            <person name="Chen W."/>
        </authorList>
    </citation>
    <scope>NUCLEOTIDE SEQUENCE</scope>
    <source>
        <tissue evidence="2">Salivary gland</tissue>
    </source>
</reference>